<dbReference type="SMART" id="SM00454">
    <property type="entry name" value="SAM"/>
    <property type="match status" value="1"/>
</dbReference>
<feature type="region of interest" description="Disordered" evidence="20">
    <location>
        <begin position="960"/>
        <end position="1026"/>
    </location>
</feature>
<comment type="subcellular location">
    <subcellularLocation>
        <location evidence="2">Cytoplasm</location>
        <location evidence="2">Cytoskeleton</location>
    </subcellularLocation>
    <subcellularLocation>
        <location evidence="1">Nucleus</location>
    </subcellularLocation>
    <subcellularLocation>
        <location evidence="19">Synapse</location>
    </subcellularLocation>
</comment>
<evidence type="ECO:0000256" key="6">
    <source>
        <dbReference type="ARBA" id="ARBA00022553"/>
    </source>
</evidence>
<evidence type="ECO:0000256" key="14">
    <source>
        <dbReference type="ARBA" id="ARBA00023159"/>
    </source>
</evidence>
<evidence type="ECO:0000313" key="23">
    <source>
        <dbReference type="EMBL" id="CAH3160682.1"/>
    </source>
</evidence>
<evidence type="ECO:0000256" key="16">
    <source>
        <dbReference type="ARBA" id="ARBA00023203"/>
    </source>
</evidence>
<comment type="caution">
    <text evidence="23">The sequence shown here is derived from an EMBL/GenBank/DDBJ whole genome shotgun (WGS) entry which is preliminary data.</text>
</comment>
<dbReference type="InterPro" id="IPR001660">
    <property type="entry name" value="SAM"/>
</dbReference>
<dbReference type="CDD" id="cd06790">
    <property type="entry name" value="PDZ_neurabin-like"/>
    <property type="match status" value="1"/>
</dbReference>
<feature type="compositionally biased region" description="Basic and acidic residues" evidence="20">
    <location>
        <begin position="428"/>
        <end position="439"/>
    </location>
</feature>
<keyword evidence="11" id="KW-0770">Synapse</keyword>
<organism evidence="23 24">
    <name type="scientific">Porites lobata</name>
    <dbReference type="NCBI Taxonomy" id="104759"/>
    <lineage>
        <taxon>Eukaryota</taxon>
        <taxon>Metazoa</taxon>
        <taxon>Cnidaria</taxon>
        <taxon>Anthozoa</taxon>
        <taxon>Hexacorallia</taxon>
        <taxon>Scleractinia</taxon>
        <taxon>Fungiina</taxon>
        <taxon>Poritidae</taxon>
        <taxon>Porites</taxon>
    </lineage>
</organism>
<dbReference type="PRINTS" id="PR02031">
    <property type="entry name" value="CYSSERRICHNP"/>
</dbReference>
<dbReference type="Pfam" id="PF16019">
    <property type="entry name" value="CSRNP_N"/>
    <property type="match status" value="2"/>
</dbReference>
<feature type="compositionally biased region" description="Basic and acidic residues" evidence="20">
    <location>
        <begin position="225"/>
        <end position="262"/>
    </location>
</feature>
<name>A0ABN8QEF8_9CNID</name>
<keyword evidence="24" id="KW-1185">Reference proteome</keyword>
<sequence>MGKRKHSTGSSSGDESDDDCKRVKNKMVRFGDVTVYYFPRKQGFVSVPSTGGSTLGMARKHISIEILRVDLGLEANKNDKKPLSPVSQKARKNILKTSGVRRILKKEEQDCAQLRLSRVICGCSCGDICYPQTCECILSGIACQVDYGRFPYLANASKGENNDTVKSQSSSGVTRNKNIIDTKTKRNAASPENEHKHRAYNKFGAPPKKIISSDKAFIAPLKNDNVARKTREEKPRVPRKPGSEGRPAVEDKNKNGVEDEGKPNVSKLKHIFDETIANETIKARQNYKKPRPVSEAFDRVKAESGSSEIALSAVPGRWSLPSYYKKTLPTTPSDPSHKPHVSQGIAARRAVFESGGSSEDVQPREKRSPSLIDLVPDLKELDLSSLRKSDPSPSPRSRTRSDPGTKRPMYIIRSRGRFSSDSKAGNGDYRKQSHDDSVLRRPGAHGSKYLYKSHSVDRILPDSIVIPGSVNEKDKETAKTDVSITSPKQEQEAKLVSTKAEKTEQEDKSDVKDVSAPTSQDHGQVGQRFRRKEVPKDDFFDETPGRVREATWKDEEIPPEELAQMNSSSSLSFPKVRDSIALESENKGSHLSEESKHLTSKTEDVKSHKEESESSEDESAGSVVEHSDVEDEQNESPVSLLFSAKPLSSALAKGKDKDIKTQKRSVGFAIELPKAFPTYSAEEYERGNDDIDPVTASAEWELEKRVEKMDVFSVDLEKGERGLGLSIIGLGVGTDTGVEKLGIFVKSLTEGGAAAADGRIQVNDQIIEVDGISLVGVTQIFAAQTLKNTSGVVRFLMGRDKSRAHLHNLHRIDSNNEQQLEVLRQKLAQAEAKAEEAEKRLAVAEKMFSAQSNDVMAKHISGNDNEETKKALAEMKEKMSSLESDLALSEAENDDMVRQLEESKGLYLILEKKYQIAKGKLKEFEERDQANAAAAERSAVEIKLLQDRVKELESQLHILQQATPGKETKPTSKLFKQEQAELSLSSSKHLGKDVPSGNVQLISSKDKKAKKNEEQNVPPTDERKSQVNEEVVENGLAAEVQQALANFQLSWDAEADKVKTAMRNSIIEWEESPSPNQLKPVTSDSWAIVFSTPRRTIFPNTLCTTRNMVNQDLVDVKLYSTKLICCKTSHCMPSYQFFFNPSSSLFFTSETTEDNKNEGLDLNIIPATETLGNEYLMEKKRLAEAQGKKHKPTRASWAKSLDDDDDIFATQETSDNDEEDSPSKTSLAESEHNHRSPPTGPGLYLPTFPAGGFKLRSTGKNLYDEPPAKSGDTSPQETRASFPLSHKEETRNIVVENLLEKQLSKADIQVSSLPTTALDRVDRAEQQPVEDEECFSGSANSLDEIEEAARRIDSDLASSHGSSRGSSPFLPPAMPLLQVKSVPVLEPYNEAAIDCPPELLAASSQAGSGRASPSVASNTDGQSSISSPDGQSVEVSQLVSDWDTDQVYMWLVANDLEVYAEEFSNKNIDGKQLLNLDGSKLKAMGVSQNHRAVIKKKIKEMKAETERELKARKQREKEQKGNKGKLEKMGFMKKKGVYNIN</sequence>
<gene>
    <name evidence="23" type="ORF">PLOB_00004048</name>
</gene>
<evidence type="ECO:0000256" key="8">
    <source>
        <dbReference type="ARBA" id="ARBA00022782"/>
    </source>
</evidence>
<keyword evidence="10" id="KW-0805">Transcription regulation</keyword>
<dbReference type="PANTHER" id="PTHR16154">
    <property type="entry name" value="NEURABIN"/>
    <property type="match status" value="1"/>
</dbReference>
<feature type="region of interest" description="Disordered" evidence="20">
    <location>
        <begin position="1"/>
        <end position="20"/>
    </location>
</feature>
<feature type="compositionally biased region" description="Basic and acidic residues" evidence="20">
    <location>
        <begin position="532"/>
        <end position="556"/>
    </location>
</feature>
<evidence type="ECO:0000256" key="17">
    <source>
        <dbReference type="ARBA" id="ARBA00023212"/>
    </source>
</evidence>
<dbReference type="Gene3D" id="2.30.42.10">
    <property type="match status" value="1"/>
</dbReference>
<dbReference type="InterPro" id="IPR013761">
    <property type="entry name" value="SAM/pointed_sf"/>
</dbReference>
<keyword evidence="8" id="KW-0221">Differentiation</keyword>
<feature type="compositionally biased region" description="Low complexity" evidence="20">
    <location>
        <begin position="1403"/>
        <end position="1414"/>
    </location>
</feature>
<dbReference type="SUPFAM" id="SSF47769">
    <property type="entry name" value="SAM/Pointed domain"/>
    <property type="match status" value="1"/>
</dbReference>
<keyword evidence="7" id="KW-0053">Apoptosis</keyword>
<dbReference type="Gene3D" id="1.10.150.50">
    <property type="entry name" value="Transcription Factor, Ets-1"/>
    <property type="match status" value="1"/>
</dbReference>
<evidence type="ECO:0000256" key="2">
    <source>
        <dbReference type="ARBA" id="ARBA00004245"/>
    </source>
</evidence>
<keyword evidence="5" id="KW-0963">Cytoplasm</keyword>
<evidence type="ECO:0000256" key="7">
    <source>
        <dbReference type="ARBA" id="ARBA00022703"/>
    </source>
</evidence>
<keyword evidence="17" id="KW-0206">Cytoskeleton</keyword>
<keyword evidence="14" id="KW-0010">Activator</keyword>
<evidence type="ECO:0000256" key="13">
    <source>
        <dbReference type="ARBA" id="ARBA00023125"/>
    </source>
</evidence>
<dbReference type="CDD" id="cd09512">
    <property type="entry name" value="SAM_Neurabin-like"/>
    <property type="match status" value="1"/>
</dbReference>
<evidence type="ECO:0000256" key="11">
    <source>
        <dbReference type="ARBA" id="ARBA00023018"/>
    </source>
</evidence>
<feature type="region of interest" description="Disordered" evidence="20">
    <location>
        <begin position="1183"/>
        <end position="1286"/>
    </location>
</feature>
<keyword evidence="12" id="KW-0175">Coiled coil</keyword>
<evidence type="ECO:0000256" key="5">
    <source>
        <dbReference type="ARBA" id="ARBA00022490"/>
    </source>
</evidence>
<comment type="similarity">
    <text evidence="3">Belongs to the AXUD1 family.</text>
</comment>
<dbReference type="InterPro" id="IPR031972">
    <property type="entry name" value="CSRNP_N"/>
</dbReference>
<dbReference type="SUPFAM" id="SSF50156">
    <property type="entry name" value="PDZ domain-like"/>
    <property type="match status" value="1"/>
</dbReference>
<keyword evidence="15" id="KW-0804">Transcription</keyword>
<dbReference type="InterPro" id="IPR036034">
    <property type="entry name" value="PDZ_sf"/>
</dbReference>
<proteinExistence type="inferred from homology"/>
<evidence type="ECO:0000259" key="22">
    <source>
        <dbReference type="PROSITE" id="PS50106"/>
    </source>
</evidence>
<evidence type="ECO:0000256" key="12">
    <source>
        <dbReference type="ARBA" id="ARBA00023054"/>
    </source>
</evidence>
<keyword evidence="16" id="KW-0009">Actin-binding</keyword>
<dbReference type="InterPro" id="IPR040645">
    <property type="entry name" value="Neurabin-1/2_PDZ"/>
</dbReference>
<evidence type="ECO:0000256" key="20">
    <source>
        <dbReference type="SAM" id="MobiDB-lite"/>
    </source>
</evidence>
<feature type="compositionally biased region" description="Basic and acidic residues" evidence="20">
    <location>
        <begin position="489"/>
        <end position="513"/>
    </location>
</feature>
<evidence type="ECO:0008006" key="25">
    <source>
        <dbReference type="Google" id="ProtNLM"/>
    </source>
</evidence>
<dbReference type="InterPro" id="IPR023260">
    <property type="entry name" value="Cys/Ser-rich_nuc_prot"/>
</dbReference>
<feature type="compositionally biased region" description="Polar residues" evidence="20">
    <location>
        <begin position="1415"/>
        <end position="1432"/>
    </location>
</feature>
<feature type="compositionally biased region" description="Basic and acidic residues" evidence="20">
    <location>
        <begin position="575"/>
        <end position="612"/>
    </location>
</feature>
<dbReference type="InterPro" id="IPR043446">
    <property type="entry name" value="Neurabin-like"/>
</dbReference>
<dbReference type="Proteomes" id="UP001159405">
    <property type="component" value="Unassembled WGS sequence"/>
</dbReference>
<feature type="region of interest" description="Disordered" evidence="20">
    <location>
        <begin position="323"/>
        <end position="637"/>
    </location>
</feature>
<accession>A0ABN8QEF8</accession>
<evidence type="ECO:0000256" key="1">
    <source>
        <dbReference type="ARBA" id="ARBA00004123"/>
    </source>
</evidence>
<dbReference type="InterPro" id="IPR001478">
    <property type="entry name" value="PDZ"/>
</dbReference>
<dbReference type="Pfam" id="PF17817">
    <property type="entry name" value="PDZ_5"/>
    <property type="match status" value="1"/>
</dbReference>
<keyword evidence="6" id="KW-0597">Phosphoprotein</keyword>
<feature type="domain" description="SAM" evidence="21">
    <location>
        <begin position="1442"/>
        <end position="1487"/>
    </location>
</feature>
<dbReference type="EMBL" id="CALNXK010000117">
    <property type="protein sequence ID" value="CAH3160682.1"/>
    <property type="molecule type" value="Genomic_DNA"/>
</dbReference>
<evidence type="ECO:0000256" key="4">
    <source>
        <dbReference type="ARBA" id="ARBA00022473"/>
    </source>
</evidence>
<dbReference type="PROSITE" id="PS50105">
    <property type="entry name" value="SAM_DOMAIN"/>
    <property type="match status" value="1"/>
</dbReference>
<dbReference type="PROSITE" id="PS50106">
    <property type="entry name" value="PDZ"/>
    <property type="match status" value="1"/>
</dbReference>
<keyword evidence="18" id="KW-0539">Nucleus</keyword>
<evidence type="ECO:0000256" key="10">
    <source>
        <dbReference type="ARBA" id="ARBA00023015"/>
    </source>
</evidence>
<keyword evidence="13" id="KW-0238">DNA-binding</keyword>
<evidence type="ECO:0000256" key="9">
    <source>
        <dbReference type="ARBA" id="ARBA00022902"/>
    </source>
</evidence>
<feature type="compositionally biased region" description="Basic and acidic residues" evidence="20">
    <location>
        <begin position="376"/>
        <end position="390"/>
    </location>
</feature>
<evidence type="ECO:0000256" key="18">
    <source>
        <dbReference type="ARBA" id="ARBA00023242"/>
    </source>
</evidence>
<dbReference type="PANTHER" id="PTHR16154:SF6">
    <property type="entry name" value="SPINOPHILIN, ISOFORM J"/>
    <property type="match status" value="1"/>
</dbReference>
<feature type="region of interest" description="Disordered" evidence="20">
    <location>
        <begin position="1403"/>
        <end position="1432"/>
    </location>
</feature>
<dbReference type="Pfam" id="PF00595">
    <property type="entry name" value="PDZ"/>
    <property type="match status" value="1"/>
</dbReference>
<evidence type="ECO:0000256" key="19">
    <source>
        <dbReference type="ARBA" id="ARBA00034103"/>
    </source>
</evidence>
<feature type="compositionally biased region" description="Basic and acidic residues" evidence="20">
    <location>
        <begin position="966"/>
        <end position="979"/>
    </location>
</feature>
<evidence type="ECO:0000256" key="3">
    <source>
        <dbReference type="ARBA" id="ARBA00008548"/>
    </source>
</evidence>
<keyword evidence="9" id="KW-0524">Neurogenesis</keyword>
<keyword evidence="4" id="KW-0217">Developmental protein</keyword>
<dbReference type="SMART" id="SM00228">
    <property type="entry name" value="PDZ"/>
    <property type="match status" value="1"/>
</dbReference>
<protein>
    <recommendedName>
        <fullName evidence="25">Neurabin-1</fullName>
    </recommendedName>
</protein>
<dbReference type="Pfam" id="PF07647">
    <property type="entry name" value="SAM_2"/>
    <property type="match status" value="1"/>
</dbReference>
<feature type="region of interest" description="Disordered" evidence="20">
    <location>
        <begin position="1504"/>
        <end position="1526"/>
    </location>
</feature>
<feature type="domain" description="PDZ" evidence="22">
    <location>
        <begin position="713"/>
        <end position="801"/>
    </location>
</feature>
<reference evidence="23 24" key="1">
    <citation type="submission" date="2022-05" db="EMBL/GenBank/DDBJ databases">
        <authorList>
            <consortium name="Genoscope - CEA"/>
            <person name="William W."/>
        </authorList>
    </citation>
    <scope>NUCLEOTIDE SEQUENCE [LARGE SCALE GENOMIC DNA]</scope>
</reference>
<evidence type="ECO:0000313" key="24">
    <source>
        <dbReference type="Proteomes" id="UP001159405"/>
    </source>
</evidence>
<feature type="region of interest" description="Disordered" evidence="20">
    <location>
        <begin position="222"/>
        <end position="263"/>
    </location>
</feature>
<evidence type="ECO:0000259" key="21">
    <source>
        <dbReference type="PROSITE" id="PS50105"/>
    </source>
</evidence>
<evidence type="ECO:0000256" key="15">
    <source>
        <dbReference type="ARBA" id="ARBA00023163"/>
    </source>
</evidence>